<organism evidence="1 2">
    <name type="scientific">Acidithiobacillus caldus (strain ATCC 51756 / DSM 8584 / KU)</name>
    <dbReference type="NCBI Taxonomy" id="637389"/>
    <lineage>
        <taxon>Bacteria</taxon>
        <taxon>Pseudomonadati</taxon>
        <taxon>Pseudomonadota</taxon>
        <taxon>Acidithiobacillia</taxon>
        <taxon>Acidithiobacillales</taxon>
        <taxon>Acidithiobacillaceae</taxon>
        <taxon>Acidithiobacillus</taxon>
    </lineage>
</organism>
<gene>
    <name evidence="1" type="ORF">Acaty_m0154</name>
</gene>
<reference evidence="1 2" key="1">
    <citation type="journal article" date="2009" name="J. Bacteriol.">
        <title>Draft genome sequence of the extremely acidophilic bacterium Acidithiobacillus caldus ATCC 51756 reveals metabolic versatility in the genus Acidithiobacillus.</title>
        <authorList>
            <person name="Valdes J."/>
            <person name="Quatrini R."/>
            <person name="Hallberg K."/>
            <person name="Dopson M."/>
            <person name="Valenzuela P.D."/>
            <person name="Holmes D.S."/>
        </authorList>
    </citation>
    <scope>NUCLEOTIDE SEQUENCE [LARGE SCALE GENOMIC DNA]</scope>
    <source>
        <strain evidence="2">ATCC 51756 / DSM 8584 / KU</strain>
        <plasmid evidence="2">megaPlasmid mpAca1.1</plasmid>
    </source>
</reference>
<dbReference type="HOGENOM" id="CLU_3113445_0_0_6"/>
<name>A0A060A3S5_ACICK</name>
<dbReference type="Proteomes" id="UP000005522">
    <property type="component" value="Plasmid megap mpAca1.1"/>
</dbReference>
<sequence>MSVVALFLCLLYWPSPAPVKIRNAVAEIAPDPWRVKVEVTLPIVGRQKIG</sequence>
<proteinExistence type="predicted"/>
<protein>
    <submittedName>
        <fullName evidence="1">Uncharacterized protein</fullName>
    </submittedName>
</protein>
<accession>A0A060A3S5</accession>
<dbReference type="EMBL" id="CP005987">
    <property type="protein sequence ID" value="AIA56727.1"/>
    <property type="molecule type" value="Genomic_DNA"/>
</dbReference>
<keyword evidence="1" id="KW-0614">Plasmid</keyword>
<evidence type="ECO:0000313" key="1">
    <source>
        <dbReference type="EMBL" id="AIA56727.1"/>
    </source>
</evidence>
<geneLocation type="plasmid" evidence="2">
    <name>megaPlasmid mpAca1.1</name>
</geneLocation>
<dbReference type="KEGG" id="acz:Acaty_m0154"/>
<evidence type="ECO:0000313" key="2">
    <source>
        <dbReference type="Proteomes" id="UP000005522"/>
    </source>
</evidence>
<dbReference type="AlphaFoldDB" id="A0A060A3S5"/>